<keyword evidence="4 11" id="KW-0812">Transmembrane</keyword>
<evidence type="ECO:0000256" key="1">
    <source>
        <dbReference type="ARBA" id="ARBA00004429"/>
    </source>
</evidence>
<feature type="transmembrane region" description="Helical" evidence="11">
    <location>
        <begin position="291"/>
        <end position="312"/>
    </location>
</feature>
<proteinExistence type="inferred from homology"/>
<evidence type="ECO:0000313" key="14">
    <source>
        <dbReference type="EMBL" id="SDB97312.1"/>
    </source>
</evidence>
<feature type="compositionally biased region" description="Acidic residues" evidence="10">
    <location>
        <begin position="596"/>
        <end position="606"/>
    </location>
</feature>
<evidence type="ECO:0000259" key="12">
    <source>
        <dbReference type="PROSITE" id="PS50893"/>
    </source>
</evidence>
<dbReference type="SUPFAM" id="SSF52540">
    <property type="entry name" value="P-loop containing nucleoside triphosphate hydrolases"/>
    <property type="match status" value="1"/>
</dbReference>
<dbReference type="GO" id="GO:0140359">
    <property type="term" value="F:ABC-type transporter activity"/>
    <property type="evidence" value="ECO:0007669"/>
    <property type="project" value="InterPro"/>
</dbReference>
<evidence type="ECO:0000256" key="3">
    <source>
        <dbReference type="ARBA" id="ARBA00022475"/>
    </source>
</evidence>
<dbReference type="Pfam" id="PF00005">
    <property type="entry name" value="ABC_tran"/>
    <property type="match status" value="1"/>
</dbReference>
<keyword evidence="15" id="KW-1185">Reference proteome</keyword>
<evidence type="ECO:0000256" key="5">
    <source>
        <dbReference type="ARBA" id="ARBA00022741"/>
    </source>
</evidence>
<feature type="transmembrane region" description="Helical" evidence="11">
    <location>
        <begin position="169"/>
        <end position="194"/>
    </location>
</feature>
<dbReference type="InterPro" id="IPR039421">
    <property type="entry name" value="Type_1_exporter"/>
</dbReference>
<keyword evidence="2" id="KW-0813">Transport</keyword>
<dbReference type="InterPro" id="IPR027417">
    <property type="entry name" value="P-loop_NTPase"/>
</dbReference>
<dbReference type="PROSITE" id="PS00211">
    <property type="entry name" value="ABC_TRANSPORTER_1"/>
    <property type="match status" value="1"/>
</dbReference>
<evidence type="ECO:0000313" key="15">
    <source>
        <dbReference type="Proteomes" id="UP000198528"/>
    </source>
</evidence>
<evidence type="ECO:0000259" key="13">
    <source>
        <dbReference type="PROSITE" id="PS50929"/>
    </source>
</evidence>
<dbReference type="CDD" id="cd18548">
    <property type="entry name" value="ABC_6TM_Tm287_like"/>
    <property type="match status" value="1"/>
</dbReference>
<keyword evidence="3" id="KW-1003">Cell membrane</keyword>
<dbReference type="GO" id="GO:0005886">
    <property type="term" value="C:plasma membrane"/>
    <property type="evidence" value="ECO:0007669"/>
    <property type="project" value="UniProtKB-SubCell"/>
</dbReference>
<dbReference type="AlphaFoldDB" id="A0A1G6HSV6"/>
<dbReference type="GO" id="GO:0005524">
    <property type="term" value="F:ATP binding"/>
    <property type="evidence" value="ECO:0007669"/>
    <property type="project" value="UniProtKB-KW"/>
</dbReference>
<evidence type="ECO:0000256" key="6">
    <source>
        <dbReference type="ARBA" id="ARBA00022840"/>
    </source>
</evidence>
<dbReference type="PROSITE" id="PS50929">
    <property type="entry name" value="ABC_TM1F"/>
    <property type="match status" value="1"/>
</dbReference>
<dbReference type="Pfam" id="PF00664">
    <property type="entry name" value="ABC_membrane"/>
    <property type="match status" value="1"/>
</dbReference>
<evidence type="ECO:0000256" key="10">
    <source>
        <dbReference type="SAM" id="MobiDB-lite"/>
    </source>
</evidence>
<dbReference type="InterPro" id="IPR003439">
    <property type="entry name" value="ABC_transporter-like_ATP-bd"/>
</dbReference>
<accession>A0A1G6HSV6</accession>
<dbReference type="FunFam" id="3.40.50.300:FF:000221">
    <property type="entry name" value="Multidrug ABC transporter ATP-binding protein"/>
    <property type="match status" value="1"/>
</dbReference>
<dbReference type="InterPro" id="IPR011527">
    <property type="entry name" value="ABC1_TM_dom"/>
</dbReference>
<evidence type="ECO:0000256" key="8">
    <source>
        <dbReference type="ARBA" id="ARBA00023136"/>
    </source>
</evidence>
<reference evidence="15" key="1">
    <citation type="submission" date="2016-10" db="EMBL/GenBank/DDBJ databases">
        <authorList>
            <person name="Varghese N."/>
            <person name="Submissions S."/>
        </authorList>
    </citation>
    <scope>NUCLEOTIDE SEQUENCE [LARGE SCALE GENOMIC DNA]</scope>
    <source>
        <strain evidence="15">DSM 22619</strain>
    </source>
</reference>
<feature type="transmembrane region" description="Helical" evidence="11">
    <location>
        <begin position="65"/>
        <end position="91"/>
    </location>
</feature>
<evidence type="ECO:0000256" key="4">
    <source>
        <dbReference type="ARBA" id="ARBA00022692"/>
    </source>
</evidence>
<dbReference type="SUPFAM" id="SSF90123">
    <property type="entry name" value="ABC transporter transmembrane region"/>
    <property type="match status" value="1"/>
</dbReference>
<dbReference type="GO" id="GO:0016887">
    <property type="term" value="F:ATP hydrolysis activity"/>
    <property type="evidence" value="ECO:0007669"/>
    <property type="project" value="InterPro"/>
</dbReference>
<feature type="domain" description="ABC transporter" evidence="12">
    <location>
        <begin position="347"/>
        <end position="583"/>
    </location>
</feature>
<dbReference type="Gene3D" id="3.40.50.300">
    <property type="entry name" value="P-loop containing nucleotide triphosphate hydrolases"/>
    <property type="match status" value="1"/>
</dbReference>
<dbReference type="InterPro" id="IPR017871">
    <property type="entry name" value="ABC_transporter-like_CS"/>
</dbReference>
<dbReference type="STRING" id="604330.SAMN04489857_0510"/>
<evidence type="ECO:0000256" key="11">
    <source>
        <dbReference type="SAM" id="Phobius"/>
    </source>
</evidence>
<protein>
    <submittedName>
        <fullName evidence="14">ATP-binding cassette, subfamily B</fullName>
    </submittedName>
</protein>
<sequence length="606" mass="67390">MPKQQQGLTYGQIFKTLGASIREFKASSLVTPLFVLGEVVIECLIPFETAGLIDKISLGGGFGDIAPYAVTLVLMALVSLFCGTMAGITCAKASTGFARNLRHDVFAQIQRFSFSNIDHFSTSSLVTRLTTDVNNVQQAYMMLLRLVVRAPLMIAFSIVMAFVTGGPMAAVFVVVSVLLGFAVFKISLTVMPIFKRIFKKYDRLNDSVEENVSGIRVVKSFVREEHEKSKFNAASGELYHDFVHVERILAWMSPLMTLAIDLIYLFVVYFGSYAIVSSKAHLMGVGQMSALITYGFSMLMSLMMLSMVFVMVTMAEEGARRLCEVLVEKSDITNPQDPLLSVPDGSVDFDHVSFEYSKKAERMALKDIDLHIKSGETIGILGGTGSSKSTLIQLISRLYDATTGTVRVGGHDVREYDLDTLRNQVAVVLQRNVLFSGTIKDNLRWGNQNATDEELVEACRLAQADEFIQRFPQKYDTYIEQGGTNVSGGQKQRLCIARALLKKPKVLILDDSTSAVDTKTDKLIQQGFRSYIPETTKIIIAQRTSSIESCDRIIVMRDGQIDAIGTHDELLRTNAIYRETYTTQNKQSHDVKMSQMDEDQKEADHE</sequence>
<feature type="transmembrane region" description="Helical" evidence="11">
    <location>
        <begin position="248"/>
        <end position="271"/>
    </location>
</feature>
<dbReference type="InterPro" id="IPR036640">
    <property type="entry name" value="ABC1_TM_sf"/>
</dbReference>
<organism evidence="14 15">
    <name type="scientific">Parafannyhessea umbonata</name>
    <dbReference type="NCBI Taxonomy" id="604330"/>
    <lineage>
        <taxon>Bacteria</taxon>
        <taxon>Bacillati</taxon>
        <taxon>Actinomycetota</taxon>
        <taxon>Coriobacteriia</taxon>
        <taxon>Coriobacteriales</taxon>
        <taxon>Atopobiaceae</taxon>
        <taxon>Parafannyhessea</taxon>
    </lineage>
</organism>
<evidence type="ECO:0000256" key="7">
    <source>
        <dbReference type="ARBA" id="ARBA00022989"/>
    </source>
</evidence>
<dbReference type="SMART" id="SM00382">
    <property type="entry name" value="AAA"/>
    <property type="match status" value="1"/>
</dbReference>
<dbReference type="EMBL" id="FMZL01000001">
    <property type="protein sequence ID" value="SDB97312.1"/>
    <property type="molecule type" value="Genomic_DNA"/>
</dbReference>
<comment type="similarity">
    <text evidence="9">Belongs to the ABC transporter superfamily. Siderophore-Fe(3+) uptake transporter (SIUT) (TC 3.A.1.21) family.</text>
</comment>
<keyword evidence="7 11" id="KW-1133">Transmembrane helix</keyword>
<name>A0A1G6HSV6_9ACTN</name>
<dbReference type="PANTHER" id="PTHR24221:SF618">
    <property type="entry name" value="ABC TRANSPORTER ATP-BINDING PROTEIN_PERMEASE"/>
    <property type="match status" value="1"/>
</dbReference>
<evidence type="ECO:0000256" key="2">
    <source>
        <dbReference type="ARBA" id="ARBA00022448"/>
    </source>
</evidence>
<keyword evidence="6 14" id="KW-0067">ATP-binding</keyword>
<gene>
    <name evidence="14" type="ORF">SAMN04487824_101129</name>
</gene>
<evidence type="ECO:0000256" key="9">
    <source>
        <dbReference type="ARBA" id="ARBA00023455"/>
    </source>
</evidence>
<keyword evidence="8 11" id="KW-0472">Membrane</keyword>
<feature type="transmembrane region" description="Helical" evidence="11">
    <location>
        <begin position="146"/>
        <end position="163"/>
    </location>
</feature>
<feature type="region of interest" description="Disordered" evidence="10">
    <location>
        <begin position="585"/>
        <end position="606"/>
    </location>
</feature>
<dbReference type="Proteomes" id="UP000198528">
    <property type="component" value="Unassembled WGS sequence"/>
</dbReference>
<comment type="subcellular location">
    <subcellularLocation>
        <location evidence="1">Cell inner membrane</location>
        <topology evidence="1">Multi-pass membrane protein</topology>
    </subcellularLocation>
</comment>
<feature type="domain" description="ABC transmembrane type-1" evidence="13">
    <location>
        <begin position="33"/>
        <end position="314"/>
    </location>
</feature>
<dbReference type="PROSITE" id="PS50893">
    <property type="entry name" value="ABC_TRANSPORTER_2"/>
    <property type="match status" value="1"/>
</dbReference>
<dbReference type="RefSeq" id="WP_090844357.1">
    <property type="nucleotide sequence ID" value="NZ_FMZL01000001.1"/>
</dbReference>
<keyword evidence="5" id="KW-0547">Nucleotide-binding</keyword>
<dbReference type="PANTHER" id="PTHR24221">
    <property type="entry name" value="ATP-BINDING CASSETTE SUB-FAMILY B"/>
    <property type="match status" value="1"/>
</dbReference>
<dbReference type="InterPro" id="IPR003593">
    <property type="entry name" value="AAA+_ATPase"/>
</dbReference>
<dbReference type="Gene3D" id="1.20.1560.10">
    <property type="entry name" value="ABC transporter type 1, transmembrane domain"/>
    <property type="match status" value="1"/>
</dbReference>